<accession>E1YFB8</accession>
<dbReference type="EMBL" id="FR695872">
    <property type="protein sequence ID" value="CBX29262.1"/>
    <property type="molecule type" value="Genomic_DNA"/>
</dbReference>
<dbReference type="AlphaFoldDB" id="E1YFB8"/>
<name>E1YFB8_9BACT</name>
<organism evidence="1">
    <name type="scientific">uncultured Desulfobacterium sp</name>
    <dbReference type="NCBI Taxonomy" id="201089"/>
    <lineage>
        <taxon>Bacteria</taxon>
        <taxon>Pseudomonadati</taxon>
        <taxon>Thermodesulfobacteriota</taxon>
        <taxon>Desulfobacteria</taxon>
        <taxon>Desulfobacterales</taxon>
        <taxon>Desulfobacteriaceae</taxon>
        <taxon>Desulfobacterium</taxon>
        <taxon>environmental samples</taxon>
    </lineage>
</organism>
<gene>
    <name evidence="1" type="ORF">N47_J02430</name>
</gene>
<protein>
    <submittedName>
        <fullName evidence="1">Uncharacterized protein</fullName>
    </submittedName>
</protein>
<reference evidence="1" key="1">
    <citation type="journal article" date="2011" name="Environ. Microbiol.">
        <title>Genomic insights into the metabolic potential of the polycyclic aromatic hydrocarbon degrading sulfate-reducing Deltaproteobacterium N47.</title>
        <authorList>
            <person name="Bergmann F."/>
            <person name="Selesi D."/>
            <person name="Weinmaier T."/>
            <person name="Tischler P."/>
            <person name="Rattei T."/>
            <person name="Meckenstock R.U."/>
        </authorList>
    </citation>
    <scope>NUCLEOTIDE SEQUENCE</scope>
</reference>
<sequence length="129" mass="15306">MIGRKDSELPQKNSIFRDFDIDSLLHFTSNMLGLNLKFTCMAKRISADDKDKRDLLVYLLWKTERFSNREIRNRFGLTYSAVSQRVKMMTNRLSVEKGLQDQYIMLKSQIWFDTDSSLFTPTNKYYLVL</sequence>
<evidence type="ECO:0000313" key="1">
    <source>
        <dbReference type="EMBL" id="CBX29262.1"/>
    </source>
</evidence>
<proteinExistence type="predicted"/>